<keyword evidence="2" id="KW-1185">Reference proteome</keyword>
<accession>A0A6N7XKL8</accession>
<gene>
    <name evidence="1" type="ORF">FYJ65_03795</name>
</gene>
<dbReference type="EMBL" id="VUNA01000005">
    <property type="protein sequence ID" value="MST70469.1"/>
    <property type="molecule type" value="Genomic_DNA"/>
</dbReference>
<dbReference type="GO" id="GO:0005737">
    <property type="term" value="C:cytoplasm"/>
    <property type="evidence" value="ECO:0007669"/>
    <property type="project" value="TreeGrafter"/>
</dbReference>
<dbReference type="SUPFAM" id="SSF51735">
    <property type="entry name" value="NAD(P)-binding Rossmann-fold domains"/>
    <property type="match status" value="1"/>
</dbReference>
<comment type="caution">
    <text evidence="1">The sequence shown here is derived from an EMBL/GenBank/DDBJ whole genome shotgun (WGS) entry which is preliminary data.</text>
</comment>
<dbReference type="InterPro" id="IPR023401">
    <property type="entry name" value="ODC_N"/>
</dbReference>
<name>A0A6N7XKL8_9FIRM</name>
<organism evidence="1 2">
    <name type="scientific">Mogibacterium kristiansenii</name>
    <dbReference type="NCBI Taxonomy" id="2606708"/>
    <lineage>
        <taxon>Bacteria</taxon>
        <taxon>Bacillati</taxon>
        <taxon>Bacillota</taxon>
        <taxon>Clostridia</taxon>
        <taxon>Peptostreptococcales</taxon>
        <taxon>Anaerovoracaceae</taxon>
        <taxon>Mogibacterium</taxon>
    </lineage>
</organism>
<dbReference type="AlphaFoldDB" id="A0A6N7XKL8"/>
<dbReference type="Gene3D" id="3.30.1780.10">
    <property type="entry name" value="ornithine cyclodeaminase, domain 1"/>
    <property type="match status" value="1"/>
</dbReference>
<dbReference type="Pfam" id="PF02423">
    <property type="entry name" value="OCD_Mu_crystall"/>
    <property type="match status" value="1"/>
</dbReference>
<sequence>MIKIFDFETCKALGNELPSELFYQWVDFALKEKEQFVMPVKTRIGQDHGDYYASMPCMYEKDNLVMAKMIGRHLLKEGEQRSTMMSDLMLYEADTGVLKALMDCEYITTLRTGAAAAHSAMMYAKKDFKTVGLLGLGNIMFACIDVLMSQIQDREVTFKLYKYHDHEKRFMERFSKFTNITFELCDTYEETIRDSDLIISAVTRVTENFVSDDCYKEGCTVIPIMTLGFQNCDLFFDKVFADDIDQIRGFKYFDQFKSIENTTDVLNGTAPGRENDTERILVYNYGLAIHDLYFAAQLYNHANGTEQNIEYHYCKEKFFM</sequence>
<reference evidence="1 2" key="1">
    <citation type="submission" date="2019-08" db="EMBL/GenBank/DDBJ databases">
        <title>In-depth cultivation of the pig gut microbiome towards novel bacterial diversity and tailored functional studies.</title>
        <authorList>
            <person name="Wylensek D."/>
            <person name="Hitch T.C.A."/>
            <person name="Clavel T."/>
        </authorList>
    </citation>
    <scope>NUCLEOTIDE SEQUENCE [LARGE SCALE GENOMIC DNA]</scope>
    <source>
        <strain evidence="1 2">WCA-MUC-591-APC-4B</strain>
    </source>
</reference>
<evidence type="ECO:0000313" key="1">
    <source>
        <dbReference type="EMBL" id="MST70469.1"/>
    </source>
</evidence>
<dbReference type="Proteomes" id="UP000469424">
    <property type="component" value="Unassembled WGS sequence"/>
</dbReference>
<dbReference type="InterPro" id="IPR003462">
    <property type="entry name" value="ODC_Mu_crystall"/>
</dbReference>
<dbReference type="PANTHER" id="PTHR13812">
    <property type="entry name" value="KETIMINE REDUCTASE MU-CRYSTALLIN"/>
    <property type="match status" value="1"/>
</dbReference>
<dbReference type="RefSeq" id="WP_154554033.1">
    <property type="nucleotide sequence ID" value="NZ_VUNA01000005.1"/>
</dbReference>
<evidence type="ECO:0000313" key="2">
    <source>
        <dbReference type="Proteomes" id="UP000469424"/>
    </source>
</evidence>
<proteinExistence type="predicted"/>
<dbReference type="PANTHER" id="PTHR13812:SF19">
    <property type="entry name" value="KETIMINE REDUCTASE MU-CRYSTALLIN"/>
    <property type="match status" value="1"/>
</dbReference>
<dbReference type="Gene3D" id="3.40.50.720">
    <property type="entry name" value="NAD(P)-binding Rossmann-like Domain"/>
    <property type="match status" value="1"/>
</dbReference>
<dbReference type="InterPro" id="IPR036291">
    <property type="entry name" value="NAD(P)-bd_dom_sf"/>
</dbReference>
<protein>
    <submittedName>
        <fullName evidence="1">Ornithine cyclodeaminase</fullName>
    </submittedName>
</protein>